<feature type="transmembrane region" description="Helical" evidence="1">
    <location>
        <begin position="6"/>
        <end position="30"/>
    </location>
</feature>
<dbReference type="RefSeq" id="WP_230729312.1">
    <property type="nucleotide sequence ID" value="NZ_JAJNDB010000001.1"/>
</dbReference>
<proteinExistence type="predicted"/>
<gene>
    <name evidence="2" type="ORF">LQ327_00010</name>
</gene>
<dbReference type="EMBL" id="JAJNDB010000001">
    <property type="protein sequence ID" value="MCD2191775.1"/>
    <property type="molecule type" value="Genomic_DNA"/>
</dbReference>
<dbReference type="Proteomes" id="UP001199469">
    <property type="component" value="Unassembled WGS sequence"/>
</dbReference>
<feature type="transmembrane region" description="Helical" evidence="1">
    <location>
        <begin position="76"/>
        <end position="96"/>
    </location>
</feature>
<keyword evidence="1" id="KW-0472">Membrane</keyword>
<organism evidence="2 3">
    <name type="scientific">Actinomycetospora endophytica</name>
    <dbReference type="NCBI Taxonomy" id="2291215"/>
    <lineage>
        <taxon>Bacteria</taxon>
        <taxon>Bacillati</taxon>
        <taxon>Actinomycetota</taxon>
        <taxon>Actinomycetes</taxon>
        <taxon>Pseudonocardiales</taxon>
        <taxon>Pseudonocardiaceae</taxon>
        <taxon>Actinomycetospora</taxon>
    </lineage>
</organism>
<protein>
    <submittedName>
        <fullName evidence="2">DUF1772 domain-containing protein</fullName>
    </submittedName>
</protein>
<feature type="transmembrane region" description="Helical" evidence="1">
    <location>
        <begin position="51"/>
        <end position="70"/>
    </location>
</feature>
<evidence type="ECO:0000256" key="1">
    <source>
        <dbReference type="SAM" id="Phobius"/>
    </source>
</evidence>
<accession>A0ABS8P0I7</accession>
<evidence type="ECO:0000313" key="3">
    <source>
        <dbReference type="Proteomes" id="UP001199469"/>
    </source>
</evidence>
<sequence>MTAVAALAVIFAGLLAGEEFVVRWGLAPAMRSLPDPAHLRIWIALVRRLRVLVPMLIAPTVALVIALAVWAAPGPWAWASLGVLAVFVASSALGTVPINMQVIEWDPDQPPPDWPTVIARWETIDVLRSSTAVASFALLTISLL</sequence>
<evidence type="ECO:0000313" key="2">
    <source>
        <dbReference type="EMBL" id="MCD2191775.1"/>
    </source>
</evidence>
<comment type="caution">
    <text evidence="2">The sequence shown here is derived from an EMBL/GenBank/DDBJ whole genome shotgun (WGS) entry which is preliminary data.</text>
</comment>
<keyword evidence="3" id="KW-1185">Reference proteome</keyword>
<reference evidence="2 3" key="1">
    <citation type="submission" date="2021-11" db="EMBL/GenBank/DDBJ databases">
        <title>Draft genome sequence of Actinomycetospora sp. SF1 isolated from the rhizosphere soil.</title>
        <authorList>
            <person name="Duangmal K."/>
            <person name="Chantavorakit T."/>
        </authorList>
    </citation>
    <scope>NUCLEOTIDE SEQUENCE [LARGE SCALE GENOMIC DNA]</scope>
    <source>
        <strain evidence="2 3">TBRC 5722</strain>
    </source>
</reference>
<name>A0ABS8P0I7_9PSEU</name>
<keyword evidence="1" id="KW-1133">Transmembrane helix</keyword>
<keyword evidence="1" id="KW-0812">Transmembrane</keyword>